<dbReference type="EMBL" id="JACIEW010000002">
    <property type="protein sequence ID" value="MBB4051710.1"/>
    <property type="molecule type" value="Genomic_DNA"/>
</dbReference>
<dbReference type="PANTHER" id="PTHR43639:SF1">
    <property type="entry name" value="SHORT-CHAIN DEHYDROGENASE_REDUCTASE FAMILY PROTEIN"/>
    <property type="match status" value="1"/>
</dbReference>
<gene>
    <name evidence="4" type="ORF">GGR20_001346</name>
</gene>
<dbReference type="PANTHER" id="PTHR43639">
    <property type="entry name" value="OXIDOREDUCTASE, SHORT-CHAIN DEHYDROGENASE/REDUCTASE FAMILY (AFU_ORTHOLOGUE AFUA_5G02870)"/>
    <property type="match status" value="1"/>
</dbReference>
<feature type="domain" description="Ketoreductase" evidence="3">
    <location>
        <begin position="12"/>
        <end position="194"/>
    </location>
</feature>
<evidence type="ECO:0000259" key="3">
    <source>
        <dbReference type="SMART" id="SM00822"/>
    </source>
</evidence>
<dbReference type="RefSeq" id="WP_183310437.1">
    <property type="nucleotide sequence ID" value="NZ_JACIEW010000002.1"/>
</dbReference>
<dbReference type="GO" id="GO:0004316">
    <property type="term" value="F:3-oxoacyl-[acyl-carrier-protein] reductase (NADPH) activity"/>
    <property type="evidence" value="ECO:0007669"/>
    <property type="project" value="UniProtKB-EC"/>
</dbReference>
<accession>A0A7W6ILD9</accession>
<keyword evidence="5" id="KW-1185">Reference proteome</keyword>
<dbReference type="InterPro" id="IPR020904">
    <property type="entry name" value="Sc_DH/Rdtase_CS"/>
</dbReference>
<evidence type="ECO:0000256" key="2">
    <source>
        <dbReference type="ARBA" id="ARBA00023002"/>
    </source>
</evidence>
<dbReference type="Gene3D" id="3.40.50.720">
    <property type="entry name" value="NAD(P)-binding Rossmann-like Domain"/>
    <property type="match status" value="1"/>
</dbReference>
<keyword evidence="2 4" id="KW-0560">Oxidoreductase</keyword>
<dbReference type="InterPro" id="IPR002347">
    <property type="entry name" value="SDR_fam"/>
</dbReference>
<evidence type="ECO:0000256" key="1">
    <source>
        <dbReference type="ARBA" id="ARBA00006484"/>
    </source>
</evidence>
<name>A0A7W6ILD9_9HYPH</name>
<reference evidence="4 5" key="1">
    <citation type="submission" date="2020-08" db="EMBL/GenBank/DDBJ databases">
        <title>Genomic Encyclopedia of Type Strains, Phase IV (KMG-IV): sequencing the most valuable type-strain genomes for metagenomic binning, comparative biology and taxonomic classification.</title>
        <authorList>
            <person name="Goeker M."/>
        </authorList>
    </citation>
    <scope>NUCLEOTIDE SEQUENCE [LARGE SCALE GENOMIC DNA]</scope>
    <source>
        <strain evidence="4 5">DSM 23447</strain>
    </source>
</reference>
<dbReference type="InterPro" id="IPR036291">
    <property type="entry name" value="NAD(P)-bd_dom_sf"/>
</dbReference>
<dbReference type="SUPFAM" id="SSF51735">
    <property type="entry name" value="NAD(P)-binding Rossmann-fold domains"/>
    <property type="match status" value="1"/>
</dbReference>
<dbReference type="InterPro" id="IPR057326">
    <property type="entry name" value="KR_dom"/>
</dbReference>
<dbReference type="PROSITE" id="PS00061">
    <property type="entry name" value="ADH_SHORT"/>
    <property type="match status" value="1"/>
</dbReference>
<dbReference type="FunFam" id="3.40.50.720:FF:000084">
    <property type="entry name" value="Short-chain dehydrogenase reductase"/>
    <property type="match status" value="1"/>
</dbReference>
<comment type="caution">
    <text evidence="4">The sequence shown here is derived from an EMBL/GenBank/DDBJ whole genome shotgun (WGS) entry which is preliminary data.</text>
</comment>
<dbReference type="PRINTS" id="PR00081">
    <property type="entry name" value="GDHRDH"/>
</dbReference>
<dbReference type="AlphaFoldDB" id="A0A7W6ILD9"/>
<protein>
    <submittedName>
        <fullName evidence="4">3-oxoacyl-[acyl-carrier protein] reductase</fullName>
        <ecNumber evidence="4">1.1.1.100</ecNumber>
    </submittedName>
</protein>
<sequence length="258" mass="26324">MTSLVVPDLAGKSVLITGASTGIGAALATAFAAQGALVGLHFNSSSAAAETLAAKIAAGGGRAALVKADATKSDEMERAVEETVAAFGRLDGLINNAGGMVARLAYSEMTDEHYDAVMDLNGRSVLAASRAAIPHLKAAGCGFIINTTSIAARNGASNGAGIYGSSKAFIANVTRGMAKELIPFGIRVNAVAPGVITTPFHERYSTAEQMQAALNAIPQGRHGTPEDCVGVYLFLASNLLSPYIIGQEIEVNGGQLMT</sequence>
<comment type="similarity">
    <text evidence="1">Belongs to the short-chain dehydrogenases/reductases (SDR) family.</text>
</comment>
<dbReference type="EC" id="1.1.1.100" evidence="4"/>
<dbReference type="SMART" id="SM00822">
    <property type="entry name" value="PKS_KR"/>
    <property type="match status" value="1"/>
</dbReference>
<organism evidence="4 5">
    <name type="scientific">Devosia subaequoris</name>
    <dbReference type="NCBI Taxonomy" id="395930"/>
    <lineage>
        <taxon>Bacteria</taxon>
        <taxon>Pseudomonadati</taxon>
        <taxon>Pseudomonadota</taxon>
        <taxon>Alphaproteobacteria</taxon>
        <taxon>Hyphomicrobiales</taxon>
        <taxon>Devosiaceae</taxon>
        <taxon>Devosia</taxon>
    </lineage>
</organism>
<dbReference type="Proteomes" id="UP000547011">
    <property type="component" value="Unassembled WGS sequence"/>
</dbReference>
<proteinExistence type="inferred from homology"/>
<dbReference type="CDD" id="cd05233">
    <property type="entry name" value="SDR_c"/>
    <property type="match status" value="1"/>
</dbReference>
<dbReference type="Pfam" id="PF13561">
    <property type="entry name" value="adh_short_C2"/>
    <property type="match status" value="1"/>
</dbReference>
<evidence type="ECO:0000313" key="5">
    <source>
        <dbReference type="Proteomes" id="UP000547011"/>
    </source>
</evidence>
<dbReference type="PRINTS" id="PR00080">
    <property type="entry name" value="SDRFAMILY"/>
</dbReference>
<evidence type="ECO:0000313" key="4">
    <source>
        <dbReference type="EMBL" id="MBB4051710.1"/>
    </source>
</evidence>